<dbReference type="InterPro" id="IPR043130">
    <property type="entry name" value="CDP-OH_PTrfase_TM_dom"/>
</dbReference>
<dbReference type="GO" id="GO:0008654">
    <property type="term" value="P:phospholipid biosynthetic process"/>
    <property type="evidence" value="ECO:0007669"/>
    <property type="project" value="InterPro"/>
</dbReference>
<evidence type="ECO:0000313" key="5">
    <source>
        <dbReference type="Proteomes" id="UP000279541"/>
    </source>
</evidence>
<feature type="transmembrane region" description="Helical" evidence="1">
    <location>
        <begin position="32"/>
        <end position="50"/>
    </location>
</feature>
<evidence type="ECO:0000313" key="3">
    <source>
        <dbReference type="EMBL" id="SIS36371.1"/>
    </source>
</evidence>
<keyword evidence="1" id="KW-1133">Transmembrane helix</keyword>
<proteinExistence type="predicted"/>
<dbReference type="GO" id="GO:0016780">
    <property type="term" value="F:phosphotransferase activity, for other substituted phosphate groups"/>
    <property type="evidence" value="ECO:0007669"/>
    <property type="project" value="InterPro"/>
</dbReference>
<evidence type="ECO:0000256" key="1">
    <source>
        <dbReference type="SAM" id="Phobius"/>
    </source>
</evidence>
<organism evidence="3 4">
    <name type="scientific">Chryseobacterium joostei</name>
    <dbReference type="NCBI Taxonomy" id="112234"/>
    <lineage>
        <taxon>Bacteria</taxon>
        <taxon>Pseudomonadati</taxon>
        <taxon>Bacteroidota</taxon>
        <taxon>Flavobacteriia</taxon>
        <taxon>Flavobacteriales</taxon>
        <taxon>Weeksellaceae</taxon>
        <taxon>Chryseobacterium group</taxon>
        <taxon>Chryseobacterium</taxon>
    </lineage>
</organism>
<dbReference type="RefSeq" id="WP_076354758.1">
    <property type="nucleotide sequence ID" value="NZ_CP033926.1"/>
</dbReference>
<keyword evidence="3" id="KW-0808">Transferase</keyword>
<dbReference type="Proteomes" id="UP000186106">
    <property type="component" value="Unassembled WGS sequence"/>
</dbReference>
<dbReference type="InterPro" id="IPR000462">
    <property type="entry name" value="CDP-OH_P_trans"/>
</dbReference>
<dbReference type="EMBL" id="FTNZ01000005">
    <property type="protein sequence ID" value="SIS36371.1"/>
    <property type="molecule type" value="Genomic_DNA"/>
</dbReference>
<dbReference type="OrthoDB" id="1034332at2"/>
<keyword evidence="1" id="KW-0812">Transmembrane</keyword>
<dbReference type="Gene3D" id="1.20.120.1760">
    <property type="match status" value="1"/>
</dbReference>
<dbReference type="KEGG" id="cjt:EG359_11470"/>
<keyword evidence="1" id="KW-0472">Membrane</keyword>
<keyword evidence="5" id="KW-1185">Reference proteome</keyword>
<sequence length="200" mass="22392">MISVYKLKPKFQQLLAPVLLFLNKNAITANQITISSILLSVIIGVLFWNADTSKWFFLSLPIGLLLRMALNALDGMMARRFNQTSKLGEVLNEVGDIISDVIIFFPLLKFQPESLYLIVIFIVLSIINEFAGLMGKIVGKERRYDGPMGKSDRALMLGLYGLLIFFGVSITTISSYIFGAIILLLFISTYTRLKKSLNEA</sequence>
<reference evidence="3 4" key="1">
    <citation type="submission" date="2017-01" db="EMBL/GenBank/DDBJ databases">
        <authorList>
            <person name="Mah S.A."/>
            <person name="Swanson W.J."/>
            <person name="Moy G.W."/>
            <person name="Vacquier V.D."/>
        </authorList>
    </citation>
    <scope>NUCLEOTIDE SEQUENCE [LARGE SCALE GENOMIC DNA]</scope>
    <source>
        <strain evidence="3 4">DSM 16927</strain>
    </source>
</reference>
<dbReference type="Proteomes" id="UP000279541">
    <property type="component" value="Chromosome"/>
</dbReference>
<evidence type="ECO:0000313" key="2">
    <source>
        <dbReference type="EMBL" id="AZB00204.1"/>
    </source>
</evidence>
<dbReference type="GO" id="GO:0016020">
    <property type="term" value="C:membrane"/>
    <property type="evidence" value="ECO:0007669"/>
    <property type="project" value="InterPro"/>
</dbReference>
<feature type="transmembrane region" description="Helical" evidence="1">
    <location>
        <begin position="114"/>
        <end position="133"/>
    </location>
</feature>
<feature type="transmembrane region" description="Helical" evidence="1">
    <location>
        <begin position="56"/>
        <end position="78"/>
    </location>
</feature>
<evidence type="ECO:0000313" key="4">
    <source>
        <dbReference type="Proteomes" id="UP000186106"/>
    </source>
</evidence>
<reference evidence="2 5" key="2">
    <citation type="submission" date="2018-11" db="EMBL/GenBank/DDBJ databases">
        <title>Proposal to divide the Flavobacteriaceae and reorganize its genera based on Amino Acid Identity values calculated from whole genome sequences.</title>
        <authorList>
            <person name="Nicholson A.C."/>
            <person name="Gulvik C.A."/>
            <person name="Whitney A.M."/>
            <person name="Humrighouse B.W."/>
            <person name="Bell M."/>
            <person name="Holmes B."/>
            <person name="Steigerwalt A.G."/>
            <person name="Villarma A."/>
            <person name="Sheth M."/>
            <person name="Batra D."/>
            <person name="Pryor J."/>
            <person name="Bernardet J.-F."/>
            <person name="Hugo C."/>
            <person name="Kampfer P."/>
            <person name="Newman J."/>
            <person name="McQuiston J.R."/>
        </authorList>
    </citation>
    <scope>NUCLEOTIDE SEQUENCE [LARGE SCALE GENOMIC DNA]</scope>
    <source>
        <strain evidence="2 5">DSM 16927</strain>
    </source>
</reference>
<dbReference type="EMBL" id="CP033926">
    <property type="protein sequence ID" value="AZB00204.1"/>
    <property type="molecule type" value="Genomic_DNA"/>
</dbReference>
<dbReference type="STRING" id="112234.SAMN05421768_105215"/>
<gene>
    <name evidence="2" type="ORF">EG359_11470</name>
    <name evidence="3" type="ORF">SAMN05421768_105215</name>
</gene>
<protein>
    <submittedName>
        <fullName evidence="2">CDP-alcohol phosphatidyltransferase family protein</fullName>
    </submittedName>
    <submittedName>
        <fullName evidence="3">CDP-diacylglycerol--glycerol-3-phosphate 3-phosphatidyltransferase</fullName>
    </submittedName>
</protein>
<dbReference type="Pfam" id="PF01066">
    <property type="entry name" value="CDP-OH_P_transf"/>
    <property type="match status" value="1"/>
</dbReference>
<accession>A0A1N7IHE3</accession>
<feature type="transmembrane region" description="Helical" evidence="1">
    <location>
        <begin position="154"/>
        <end position="170"/>
    </location>
</feature>
<dbReference type="AlphaFoldDB" id="A0A1N7IHE3"/>
<name>A0A1N7IHE3_9FLAO</name>